<protein>
    <recommendedName>
        <fullName evidence="4">Transmembrane protein</fullName>
    </recommendedName>
</protein>
<accession>A0AAP0IKQ3</accession>
<dbReference type="AlphaFoldDB" id="A0AAP0IKQ3"/>
<keyword evidence="1" id="KW-1133">Transmembrane helix</keyword>
<evidence type="ECO:0000256" key="1">
    <source>
        <dbReference type="SAM" id="Phobius"/>
    </source>
</evidence>
<dbReference type="EMBL" id="JBBNAE010000006">
    <property type="protein sequence ID" value="KAK9117321.1"/>
    <property type="molecule type" value="Genomic_DNA"/>
</dbReference>
<reference evidence="2 3" key="1">
    <citation type="submission" date="2024-01" db="EMBL/GenBank/DDBJ databases">
        <title>Genome assemblies of Stephania.</title>
        <authorList>
            <person name="Yang L."/>
        </authorList>
    </citation>
    <scope>NUCLEOTIDE SEQUENCE [LARGE SCALE GENOMIC DNA]</scope>
    <source>
        <strain evidence="2">QJT</strain>
        <tissue evidence="2">Leaf</tissue>
    </source>
</reference>
<feature type="transmembrane region" description="Helical" evidence="1">
    <location>
        <begin position="36"/>
        <end position="56"/>
    </location>
</feature>
<evidence type="ECO:0000313" key="3">
    <source>
        <dbReference type="Proteomes" id="UP001417504"/>
    </source>
</evidence>
<feature type="transmembrane region" description="Helical" evidence="1">
    <location>
        <begin position="6"/>
        <end position="24"/>
    </location>
</feature>
<sequence length="60" mass="6957">MGELFMHGFDGEGLGLLVLGIFFVKIWRCGIRFKDNVWMSLDVFCFIVIFVLVTYFPSEC</sequence>
<comment type="caution">
    <text evidence="2">The sequence shown here is derived from an EMBL/GenBank/DDBJ whole genome shotgun (WGS) entry which is preliminary data.</text>
</comment>
<dbReference type="Proteomes" id="UP001417504">
    <property type="component" value="Unassembled WGS sequence"/>
</dbReference>
<name>A0AAP0IKQ3_9MAGN</name>
<organism evidence="2 3">
    <name type="scientific">Stephania japonica</name>
    <dbReference type="NCBI Taxonomy" id="461633"/>
    <lineage>
        <taxon>Eukaryota</taxon>
        <taxon>Viridiplantae</taxon>
        <taxon>Streptophyta</taxon>
        <taxon>Embryophyta</taxon>
        <taxon>Tracheophyta</taxon>
        <taxon>Spermatophyta</taxon>
        <taxon>Magnoliopsida</taxon>
        <taxon>Ranunculales</taxon>
        <taxon>Menispermaceae</taxon>
        <taxon>Menispermoideae</taxon>
        <taxon>Cissampelideae</taxon>
        <taxon>Stephania</taxon>
    </lineage>
</organism>
<keyword evidence="1" id="KW-0472">Membrane</keyword>
<proteinExistence type="predicted"/>
<evidence type="ECO:0000313" key="2">
    <source>
        <dbReference type="EMBL" id="KAK9117321.1"/>
    </source>
</evidence>
<keyword evidence="1" id="KW-0812">Transmembrane</keyword>
<evidence type="ECO:0008006" key="4">
    <source>
        <dbReference type="Google" id="ProtNLM"/>
    </source>
</evidence>
<keyword evidence="3" id="KW-1185">Reference proteome</keyword>
<gene>
    <name evidence="2" type="ORF">Sjap_016268</name>
</gene>